<keyword evidence="4" id="KW-1185">Reference proteome</keyword>
<dbReference type="Pfam" id="PF00012">
    <property type="entry name" value="HSP70"/>
    <property type="match status" value="1"/>
</dbReference>
<evidence type="ECO:0000256" key="2">
    <source>
        <dbReference type="ARBA" id="ARBA00022840"/>
    </source>
</evidence>
<accession>A0ABQ8RLW5</accession>
<dbReference type="InterPro" id="IPR013126">
    <property type="entry name" value="Hsp_70_fam"/>
</dbReference>
<keyword evidence="2" id="KW-0067">ATP-binding</keyword>
<dbReference type="Proteomes" id="UP001152024">
    <property type="component" value="Unassembled WGS sequence"/>
</dbReference>
<dbReference type="PANTHER" id="PTHR14187">
    <property type="entry name" value="ALPHA KINASE/ELONGATION FACTOR 2 KINASE"/>
    <property type="match status" value="1"/>
</dbReference>
<organism evidence="3 4">
    <name type="scientific">Fusarium equiseti</name>
    <name type="common">Fusarium scirpi</name>
    <dbReference type="NCBI Taxonomy" id="61235"/>
    <lineage>
        <taxon>Eukaryota</taxon>
        <taxon>Fungi</taxon>
        <taxon>Dikarya</taxon>
        <taxon>Ascomycota</taxon>
        <taxon>Pezizomycotina</taxon>
        <taxon>Sordariomycetes</taxon>
        <taxon>Hypocreomycetidae</taxon>
        <taxon>Hypocreales</taxon>
        <taxon>Nectriaceae</taxon>
        <taxon>Fusarium</taxon>
        <taxon>Fusarium incarnatum-equiseti species complex</taxon>
    </lineage>
</organism>
<protein>
    <recommendedName>
        <fullName evidence="5">Hsp70 protein</fullName>
    </recommendedName>
</protein>
<evidence type="ECO:0000256" key="1">
    <source>
        <dbReference type="ARBA" id="ARBA00022741"/>
    </source>
</evidence>
<evidence type="ECO:0008006" key="5">
    <source>
        <dbReference type="Google" id="ProtNLM"/>
    </source>
</evidence>
<dbReference type="PANTHER" id="PTHR14187:SF5">
    <property type="entry name" value="HEAT SHOCK 70 KDA PROTEIN 12A"/>
    <property type="match status" value="1"/>
</dbReference>
<proteinExistence type="predicted"/>
<name>A0ABQ8RLW5_FUSEQ</name>
<dbReference type="CDD" id="cd10170">
    <property type="entry name" value="ASKHA_NBD_HSP70"/>
    <property type="match status" value="1"/>
</dbReference>
<evidence type="ECO:0000313" key="4">
    <source>
        <dbReference type="Proteomes" id="UP001152024"/>
    </source>
</evidence>
<evidence type="ECO:0000313" key="3">
    <source>
        <dbReference type="EMBL" id="KAJ4137767.1"/>
    </source>
</evidence>
<dbReference type="Gene3D" id="3.30.420.40">
    <property type="match status" value="1"/>
</dbReference>
<reference evidence="3" key="1">
    <citation type="submission" date="2022-09" db="EMBL/GenBank/DDBJ databases">
        <title>Fusarium specimens isolated from Avocado Roots.</title>
        <authorList>
            <person name="Stajich J."/>
            <person name="Roper C."/>
            <person name="Heimlech-Rivalta G."/>
        </authorList>
    </citation>
    <scope>NUCLEOTIDE SEQUENCE</scope>
    <source>
        <strain evidence="3">CF00095</strain>
    </source>
</reference>
<dbReference type="PRINTS" id="PR00301">
    <property type="entry name" value="HEATSHOCK70"/>
</dbReference>
<keyword evidence="1" id="KW-0547">Nucleotide-binding</keyword>
<comment type="caution">
    <text evidence="3">The sequence shown here is derived from an EMBL/GenBank/DDBJ whole genome shotgun (WGS) entry which is preliminary data.</text>
</comment>
<dbReference type="EMBL" id="JAOQBH010000004">
    <property type="protein sequence ID" value="KAJ4137767.1"/>
    <property type="molecule type" value="Genomic_DNA"/>
</dbReference>
<gene>
    <name evidence="3" type="ORF">NW768_003357</name>
</gene>
<dbReference type="InterPro" id="IPR043129">
    <property type="entry name" value="ATPase_NBD"/>
</dbReference>
<dbReference type="SUPFAM" id="SSF53067">
    <property type="entry name" value="Actin-like ATPase domain"/>
    <property type="match status" value="2"/>
</dbReference>
<sequence>MTANQPIGDSIIVGIDFGTTYSGIAWAYSREPDEIELVTSWEAELNHCSDVEKAPTQLLYSSERDTSWGYSVPADQDALKWFKLFLLDEEDIPPEMSNSSQIRHARRLLKGLKKDPADVIGCFLRKIWNHTIDSVRRSIGAELLKKSRFYVVITLPAIWPPYAQQRMKQAARSSGILDVRPCGDTTLRFISEPEAAALATIKDLSKRSTIKVGDTMVICDAGGGTVDLISYVVESTDPFVIKECVRGDGGLCGGVFLDENFLELIKRKVSRASWESVSIAEQRKFLNDGWEHGIKPQFSNQNRTWLVDLPDSCGGPTFNSKLKRRRTLELSSNDILSVYTPIVSKIEALVRRQTNAIKSKYGEEANYIILVGGFGRSSYLFDKLQSTFGSTILQSRGNKPWTAICRGAVVRGITGHGISTGLGVQIGARVARKSYGCCFNTEFDEEKHLQQHKYWNENRQRWDANSQMKWFLKEGDNMLTQQPVRAPYNRLYSGHIGKVYVKIYSCSEFPPPETLGPTVQELCEIEWTRDINLESLPTYTSPLGKVFHQLGYEIEMTCEDGTVDFTVYFEGKRVGAHNVEVQFR</sequence>